<reference evidence="1" key="1">
    <citation type="submission" date="2018-06" db="EMBL/GenBank/DDBJ databases">
        <authorList>
            <person name="Zhirakovskaya E."/>
        </authorList>
    </citation>
    <scope>NUCLEOTIDE SEQUENCE</scope>
</reference>
<organism evidence="1">
    <name type="scientific">hydrothermal vent metagenome</name>
    <dbReference type="NCBI Taxonomy" id="652676"/>
    <lineage>
        <taxon>unclassified sequences</taxon>
        <taxon>metagenomes</taxon>
        <taxon>ecological metagenomes</taxon>
    </lineage>
</organism>
<protein>
    <recommendedName>
        <fullName evidence="2">Polyketide cyclase/dehydrase</fullName>
    </recommendedName>
</protein>
<name>A0A3B0XHR0_9ZZZZ</name>
<gene>
    <name evidence="1" type="ORF">MNBD_GAMMA09-1304</name>
</gene>
<dbReference type="InterPro" id="IPR023393">
    <property type="entry name" value="START-like_dom_sf"/>
</dbReference>
<dbReference type="PANTHER" id="PTHR39332">
    <property type="entry name" value="BLL4707 PROTEIN"/>
    <property type="match status" value="1"/>
</dbReference>
<dbReference type="Gene3D" id="3.30.530.20">
    <property type="match status" value="1"/>
</dbReference>
<proteinExistence type="predicted"/>
<dbReference type="Pfam" id="PF10604">
    <property type="entry name" value="Polyketide_cyc2"/>
    <property type="match status" value="1"/>
</dbReference>
<evidence type="ECO:0008006" key="2">
    <source>
        <dbReference type="Google" id="ProtNLM"/>
    </source>
</evidence>
<dbReference type="SUPFAM" id="SSF55961">
    <property type="entry name" value="Bet v1-like"/>
    <property type="match status" value="1"/>
</dbReference>
<sequence>MTKVSVSKEYNIAPAKLWQKVRQFNDMHKFLPSMITSCEVQGSGEGAKRICGTENGDILETLRSLDDVNMILQYSIDNEDAPMPVSNYTGKASVRKLGDSKAEFTWSAIFDAKGMPETEVVKMLEEAFNGLLNNIVEEAR</sequence>
<dbReference type="InterPro" id="IPR019587">
    <property type="entry name" value="Polyketide_cyclase/dehydratase"/>
</dbReference>
<dbReference type="AlphaFoldDB" id="A0A3B0XHR0"/>
<dbReference type="CDD" id="cd07821">
    <property type="entry name" value="PYR_PYL_RCAR_like"/>
    <property type="match status" value="1"/>
</dbReference>
<dbReference type="EMBL" id="UOFI01000054">
    <property type="protein sequence ID" value="VAW64150.1"/>
    <property type="molecule type" value="Genomic_DNA"/>
</dbReference>
<dbReference type="PANTHER" id="PTHR39332:SF7">
    <property type="entry name" value="SRPBCC FAMILY PROTEIN"/>
    <property type="match status" value="1"/>
</dbReference>
<evidence type="ECO:0000313" key="1">
    <source>
        <dbReference type="EMBL" id="VAW64150.1"/>
    </source>
</evidence>
<accession>A0A3B0XHR0</accession>